<dbReference type="Proteomes" id="UP000604083">
    <property type="component" value="Unassembled WGS sequence"/>
</dbReference>
<dbReference type="Gene3D" id="3.90.320.10">
    <property type="match status" value="1"/>
</dbReference>
<comment type="caution">
    <text evidence="2">The sequence shown here is derived from an EMBL/GenBank/DDBJ whole genome shotgun (WGS) entry which is preliminary data.</text>
</comment>
<feature type="domain" description="YqaJ viral recombinase" evidence="1">
    <location>
        <begin position="17"/>
        <end position="167"/>
    </location>
</feature>
<evidence type="ECO:0000259" key="1">
    <source>
        <dbReference type="Pfam" id="PF09588"/>
    </source>
</evidence>
<dbReference type="InterPro" id="IPR051703">
    <property type="entry name" value="NF-kappa-B_Signaling_Reg"/>
</dbReference>
<dbReference type="InterPro" id="IPR011604">
    <property type="entry name" value="PDDEXK-like_dom_sf"/>
</dbReference>
<dbReference type="InterPro" id="IPR019080">
    <property type="entry name" value="YqaJ_viral_recombinase"/>
</dbReference>
<keyword evidence="3" id="KW-1185">Reference proteome</keyword>
<reference evidence="2" key="1">
    <citation type="submission" date="2021-01" db="EMBL/GenBank/DDBJ databases">
        <title>Modified the classification status of verrucomicrobia.</title>
        <authorList>
            <person name="Feng X."/>
        </authorList>
    </citation>
    <scope>NUCLEOTIDE SEQUENCE</scope>
    <source>
        <strain evidence="2">KCTC 12986</strain>
    </source>
</reference>
<organism evidence="2 3">
    <name type="scientific">Roseibacillus ishigakijimensis</name>
    <dbReference type="NCBI Taxonomy" id="454146"/>
    <lineage>
        <taxon>Bacteria</taxon>
        <taxon>Pseudomonadati</taxon>
        <taxon>Verrucomicrobiota</taxon>
        <taxon>Verrucomicrobiia</taxon>
        <taxon>Verrucomicrobiales</taxon>
        <taxon>Verrucomicrobiaceae</taxon>
        <taxon>Roseibacillus</taxon>
    </lineage>
</organism>
<protein>
    <submittedName>
        <fullName evidence="2">YqaJ viral recombinase family protein</fullName>
    </submittedName>
</protein>
<dbReference type="RefSeq" id="WP_200392467.1">
    <property type="nucleotide sequence ID" value="NZ_JAENIO010000038.1"/>
</dbReference>
<name>A0A934RSC2_9BACT</name>
<evidence type="ECO:0000313" key="3">
    <source>
        <dbReference type="Proteomes" id="UP000604083"/>
    </source>
</evidence>
<dbReference type="InterPro" id="IPR011335">
    <property type="entry name" value="Restrct_endonuc-II-like"/>
</dbReference>
<accession>A0A934RSC2</accession>
<dbReference type="PANTHER" id="PTHR46609:SF6">
    <property type="entry name" value="EXONUCLEASE, PHAGE-TYPE_RECB, C-TERMINAL DOMAIN-CONTAINING PROTEIN-RELATED"/>
    <property type="match status" value="1"/>
</dbReference>
<dbReference type="AlphaFoldDB" id="A0A934RSC2"/>
<dbReference type="PANTHER" id="PTHR46609">
    <property type="entry name" value="EXONUCLEASE, PHAGE-TYPE/RECB, C-TERMINAL DOMAIN-CONTAINING PROTEIN"/>
    <property type="match status" value="1"/>
</dbReference>
<evidence type="ECO:0000313" key="2">
    <source>
        <dbReference type="EMBL" id="MBK1835032.1"/>
    </source>
</evidence>
<dbReference type="CDD" id="cd22343">
    <property type="entry name" value="PDDEXK_lambda_exonuclease-like"/>
    <property type="match status" value="1"/>
</dbReference>
<sequence length="224" mass="24570">MKPLEDRIWPIEQGQENWFRARAGRPTASQFSRIITAKGADAGDWRSFAAELVLESYKAGKGLSPEGSFQGNRHTERGNVLEPLAREAFAEKMAKVGVEVIEVGFVTGQDDWAGCSPDALVKNASGEFVAGLEIKCPDNGAFAHTIAHGLPDSYIQQVHGGMAITGLDYWYFATFQPNVPIQTKRIERDGYTAKLEDALGRFADYYLSVYPELYAAISGEEVSA</sequence>
<dbReference type="EMBL" id="JAENIO010000038">
    <property type="protein sequence ID" value="MBK1835032.1"/>
    <property type="molecule type" value="Genomic_DNA"/>
</dbReference>
<dbReference type="SUPFAM" id="SSF52980">
    <property type="entry name" value="Restriction endonuclease-like"/>
    <property type="match status" value="1"/>
</dbReference>
<proteinExistence type="predicted"/>
<gene>
    <name evidence="2" type="ORF">JIN78_13255</name>
</gene>
<dbReference type="Pfam" id="PF09588">
    <property type="entry name" value="YqaJ"/>
    <property type="match status" value="1"/>
</dbReference>